<comment type="caution">
    <text evidence="1">The sequence shown here is derived from an EMBL/GenBank/DDBJ whole genome shotgun (WGS) entry which is preliminary data.</text>
</comment>
<dbReference type="Proteomes" id="UP000265520">
    <property type="component" value="Unassembled WGS sequence"/>
</dbReference>
<sequence>PTDGATDLTWGSDEESGQQTVVEQRSIRRRVGLYLQTLRCLCQKERRYSLSVKLRNEN</sequence>
<name>A0A392VVS6_9FABA</name>
<protein>
    <submittedName>
        <fullName evidence="1">Uncharacterized protein</fullName>
    </submittedName>
</protein>
<proteinExistence type="predicted"/>
<reference evidence="1 2" key="1">
    <citation type="journal article" date="2018" name="Front. Plant Sci.">
        <title>Red Clover (Trifolium pratense) and Zigzag Clover (T. medium) - A Picture of Genomic Similarities and Differences.</title>
        <authorList>
            <person name="Dluhosova J."/>
            <person name="Istvanek J."/>
            <person name="Nedelnik J."/>
            <person name="Repkova J."/>
        </authorList>
    </citation>
    <scope>NUCLEOTIDE SEQUENCE [LARGE SCALE GENOMIC DNA]</scope>
    <source>
        <strain evidence="2">cv. 10/8</strain>
        <tissue evidence="1">Leaf</tissue>
    </source>
</reference>
<keyword evidence="2" id="KW-1185">Reference proteome</keyword>
<evidence type="ECO:0000313" key="2">
    <source>
        <dbReference type="Proteomes" id="UP000265520"/>
    </source>
</evidence>
<dbReference type="EMBL" id="LXQA011297718">
    <property type="protein sequence ID" value="MCI92326.1"/>
    <property type="molecule type" value="Genomic_DNA"/>
</dbReference>
<accession>A0A392VVS6</accession>
<dbReference type="AlphaFoldDB" id="A0A392VVS6"/>
<evidence type="ECO:0000313" key="1">
    <source>
        <dbReference type="EMBL" id="MCI92326.1"/>
    </source>
</evidence>
<organism evidence="1 2">
    <name type="scientific">Trifolium medium</name>
    <dbReference type="NCBI Taxonomy" id="97028"/>
    <lineage>
        <taxon>Eukaryota</taxon>
        <taxon>Viridiplantae</taxon>
        <taxon>Streptophyta</taxon>
        <taxon>Embryophyta</taxon>
        <taxon>Tracheophyta</taxon>
        <taxon>Spermatophyta</taxon>
        <taxon>Magnoliopsida</taxon>
        <taxon>eudicotyledons</taxon>
        <taxon>Gunneridae</taxon>
        <taxon>Pentapetalae</taxon>
        <taxon>rosids</taxon>
        <taxon>fabids</taxon>
        <taxon>Fabales</taxon>
        <taxon>Fabaceae</taxon>
        <taxon>Papilionoideae</taxon>
        <taxon>50 kb inversion clade</taxon>
        <taxon>NPAAA clade</taxon>
        <taxon>Hologalegina</taxon>
        <taxon>IRL clade</taxon>
        <taxon>Trifolieae</taxon>
        <taxon>Trifolium</taxon>
    </lineage>
</organism>
<feature type="non-terminal residue" evidence="1">
    <location>
        <position position="1"/>
    </location>
</feature>